<dbReference type="Proteomes" id="UP001274896">
    <property type="component" value="Unassembled WGS sequence"/>
</dbReference>
<protein>
    <submittedName>
        <fullName evidence="2">Uncharacterized protein</fullName>
    </submittedName>
</protein>
<reference evidence="2" key="1">
    <citation type="submission" date="2023-06" db="EMBL/GenBank/DDBJ databases">
        <title>Male Hemibagrus guttatus genome.</title>
        <authorList>
            <person name="Bian C."/>
        </authorList>
    </citation>
    <scope>NUCLEOTIDE SEQUENCE</scope>
    <source>
        <strain evidence="2">Male_cb2023</strain>
        <tissue evidence="2">Muscle</tissue>
    </source>
</reference>
<evidence type="ECO:0000313" key="3">
    <source>
        <dbReference type="Proteomes" id="UP001274896"/>
    </source>
</evidence>
<gene>
    <name evidence="2" type="ORF">QTP70_020202</name>
</gene>
<feature type="compositionally biased region" description="Basic and acidic residues" evidence="1">
    <location>
        <begin position="1780"/>
        <end position="1800"/>
    </location>
</feature>
<name>A0AAE0PVW5_9TELE</name>
<keyword evidence="3" id="KW-1185">Reference proteome</keyword>
<organism evidence="2 3">
    <name type="scientific">Hemibagrus guttatus</name>
    <dbReference type="NCBI Taxonomy" id="175788"/>
    <lineage>
        <taxon>Eukaryota</taxon>
        <taxon>Metazoa</taxon>
        <taxon>Chordata</taxon>
        <taxon>Craniata</taxon>
        <taxon>Vertebrata</taxon>
        <taxon>Euteleostomi</taxon>
        <taxon>Actinopterygii</taxon>
        <taxon>Neopterygii</taxon>
        <taxon>Teleostei</taxon>
        <taxon>Ostariophysi</taxon>
        <taxon>Siluriformes</taxon>
        <taxon>Bagridae</taxon>
        <taxon>Hemibagrus</taxon>
    </lineage>
</organism>
<feature type="compositionally biased region" description="Polar residues" evidence="1">
    <location>
        <begin position="1826"/>
        <end position="1838"/>
    </location>
</feature>
<feature type="region of interest" description="Disordered" evidence="1">
    <location>
        <begin position="1701"/>
        <end position="1950"/>
    </location>
</feature>
<evidence type="ECO:0000313" key="2">
    <source>
        <dbReference type="EMBL" id="KAK3509062.1"/>
    </source>
</evidence>
<feature type="compositionally biased region" description="Basic and acidic residues" evidence="1">
    <location>
        <begin position="1732"/>
        <end position="1744"/>
    </location>
</feature>
<feature type="compositionally biased region" description="Basic and acidic residues" evidence="1">
    <location>
        <begin position="1857"/>
        <end position="1879"/>
    </location>
</feature>
<sequence length="1950" mass="220428">QDHLARQMLKLPHLKYFTLITGMTLGHHVEIERKLQMAIPHLQNVLNLEESDFILVFCPVVSHAANNIEAAVNMLSTEAGNKPAVLVVLHHTFDPEHIVPDSSRSVKRQNMITVDCLFHEDQGLLTCFKNKEALTKVINWLHPEGISNKPPSQHQSNKPAVLVVLHHTFDPEHIVPDSSRSVKRQNTITIDCLFHEDQRLLTCFKNDEALSKVINWIECMIASSHIYLAYQDNPATQMLKISHLKYYTLVTGNTLGHDMGIERKLEERIPGLKKVLNLEESDFILVFCPVVSRAGTDIEAAVKKLSIHAGNKPAVLVVLHHTFDPEHIVPDSSRSVKRQNTITIDYLFHEDQRLLTYFKNEEALSKVINWLHPEGISNKPPSQHQSGACPEHLPRETSRRHTKQMLEPPQLSPFDVEEQRLYSELLPGDRAPYPISMGAPHHPTGEAHFGRLYPGSYPFGYDQELMTIDQDNPATQMLKISHLKYYTLVTGNTLGHDMGIERKLEERIPGLKKVLNLEESDFILVFCPVVSRAGTDIEAAVKKLSIHAGNKPAVLVVLHHTFDPEHIVPDSSRSVKRQNTITIDYLFHEDQRLLTYFKNEEALSKVINWLHPELFRRDSEAFPGQPRDIVSPACPGSSPGSLPGGACPEHLPRETSRRHTKQMLEPPQLSPFDVEEQRLYSELLPGDRAPYPISMGAPHHPTGEAHFGRLYPGSYPFGYDQELMTIDQDNPAKQMLKNSHLKYYTLVTGNTLGHDMGIERKLEERIPGLKKVLNLEESDFILLFCPVADIEAAVKKLTTQADQDNPATQMLKISHLKYYTLVTGNTLGHDMGIERKLEERIPGLKKVLNLEESDFILVFCPVVSRAGTDIEAAVKKLSIHADQDNPAKQMLKNSHLKYCTLGTGNTLGHDMGIERKLEERIPGLKKVLNLEESDFILLFCPVADIEAAVKKLTTQAGNKPAVLVVLHHTLDPENIVPDSSRSVKRQNMITVDCLFHEDQGLLTCFKNKEALSKVINWIEDIPKRTPRKSPNQDNPATQMLKISHLKYYTLVTGNTLGHDMGIERKLEERIPGLKKVLNLEESDFILVFCPVVSRAGTDIEAAVKKLSIHAGNKPAVLVVLHHTFDPEHIVPDSSRSVKRQNTITVDCLFHEDQRLLTCFKNKEALSKVINWLHPEDISNKPPSQHQNQDNPATQMLKISHLKYYTLVTGNTLGHDMGIERKLEEQIPGLKKVLNLEESDFILVFCPVVSRAGTDIEAAVKKLSIHAGNKPAVLVVLHHTFDPEHIVPDSSRSVKRQNTITVDYLFHEDQGLLTCFKNKEALTKVINWLHPEGISNKPLSQHQNQDNPAKQMLKNSHLKYCTLGTGNTLGHDMGIERKLEERIPGLKKVLNLEESDFILLFCPVADIEAAVKKLTTQAGNKPAVLVVLHHTFDPEHIVPDSSRSVKRQNMITVDCLFHEDQGLLTCFKNKEALSKVINWIEDIPKRTPRKSPNQDHLARQMLKLPHLKYFTLITGKTLGHHVEIERKLQMAIPHLQNVLNLEESDFILVFCPVVSHAANNIEAAVNMLSTKAGNKRAVLVVLHHTFDPELIVPDSSRSVKRQNTITVDCLFHEDQGLLTCLKNEEALSKVTNWLYPKIEKNPEKNDPFDKLKESQKYNQDVQQVGNQAQGEGEHNECCKDQGLTNQKKENTAQNEDIVQKQLEKNSGQEEKKSGLTENGVKKDNTDPVENECQGEKNDKPEEKNTVDGMTAQSEKEKSQEEEKQGHSKSEEQSFQEPCLQNEKKEEQDEDMKGNQREKGQEQEEYTGEPGGKKSEVTKDHLEDSAVNIEQVQKNENQGENNDEPEEKNIQADEATAACEKEKSQVDKKAREPREQVKEGENDVEPEENVQRGGKGSQDISDHKRAETTEADQQETRTAKKKEKFRFGKKRNHGDNQGKAQYKRNTLNDEVV</sequence>
<feature type="compositionally biased region" description="Basic and acidic residues" evidence="1">
    <location>
        <begin position="1752"/>
        <end position="1770"/>
    </location>
</feature>
<dbReference type="EMBL" id="JAUCMX010000027">
    <property type="protein sequence ID" value="KAK3509062.1"/>
    <property type="molecule type" value="Genomic_DNA"/>
</dbReference>
<feature type="non-terminal residue" evidence="2">
    <location>
        <position position="1"/>
    </location>
</feature>
<accession>A0AAE0PVW5</accession>
<feature type="region of interest" description="Disordered" evidence="1">
    <location>
        <begin position="376"/>
        <end position="403"/>
    </location>
</feature>
<evidence type="ECO:0000256" key="1">
    <source>
        <dbReference type="SAM" id="MobiDB-lite"/>
    </source>
</evidence>
<feature type="compositionally biased region" description="Basic residues" evidence="1">
    <location>
        <begin position="1917"/>
        <end position="1930"/>
    </location>
</feature>
<comment type="caution">
    <text evidence="2">The sequence shown here is derived from an EMBL/GenBank/DDBJ whole genome shotgun (WGS) entry which is preliminary data.</text>
</comment>
<feature type="compositionally biased region" description="Basic and acidic residues" evidence="1">
    <location>
        <begin position="1701"/>
        <end position="1724"/>
    </location>
</feature>
<feature type="compositionally biased region" description="Basic and acidic residues" evidence="1">
    <location>
        <begin position="1898"/>
        <end position="1916"/>
    </location>
</feature>
<dbReference type="PANTHER" id="PTHR34488">
    <property type="entry name" value="SI:CH211-245H14.1-RELATED"/>
    <property type="match status" value="1"/>
</dbReference>
<dbReference type="PANTHER" id="PTHR34488:SF1">
    <property type="entry name" value="SI:CH211-245H14.1-RELATED"/>
    <property type="match status" value="1"/>
</dbReference>
<proteinExistence type="predicted"/>
<feature type="compositionally biased region" description="Basic and acidic residues" evidence="1">
    <location>
        <begin position="1809"/>
        <end position="1822"/>
    </location>
</feature>